<dbReference type="AlphaFoldDB" id="A0A2K9EQ36"/>
<organism evidence="3 4">
    <name type="scientific">Paracoccus tegillarcae</name>
    <dbReference type="NCBI Taxonomy" id="1529068"/>
    <lineage>
        <taxon>Bacteria</taxon>
        <taxon>Pseudomonadati</taxon>
        <taxon>Pseudomonadota</taxon>
        <taxon>Alphaproteobacteria</taxon>
        <taxon>Rhodobacterales</taxon>
        <taxon>Paracoccaceae</taxon>
        <taxon>Paracoccus</taxon>
    </lineage>
</organism>
<feature type="compositionally biased region" description="Basic residues" evidence="1">
    <location>
        <begin position="190"/>
        <end position="199"/>
    </location>
</feature>
<proteinExistence type="predicted"/>
<keyword evidence="2" id="KW-1133">Transmembrane helix</keyword>
<protein>
    <submittedName>
        <fullName evidence="3">Uncharacterized protein</fullName>
    </submittedName>
</protein>
<keyword evidence="2" id="KW-0812">Transmembrane</keyword>
<reference evidence="3 4" key="1">
    <citation type="submission" date="2017-12" db="EMBL/GenBank/DDBJ databases">
        <authorList>
            <person name="Hurst M.R.H."/>
        </authorList>
    </citation>
    <scope>NUCLEOTIDE SEQUENCE [LARGE SCALE GENOMIC DNA]</scope>
    <source>
        <strain evidence="3 4">BM15</strain>
    </source>
</reference>
<name>A0A2K9EQ36_9RHOB</name>
<gene>
    <name evidence="3" type="ORF">CUV01_10585</name>
</gene>
<keyword evidence="2" id="KW-0472">Membrane</keyword>
<evidence type="ECO:0000256" key="1">
    <source>
        <dbReference type="SAM" id="MobiDB-lite"/>
    </source>
</evidence>
<sequence>MLNCVGANWRPIIGDPTIFGWITVVAYLICAILAVIVWNSRPEPALRRFWAFSAIVLAFLALNKQLDLQTAMTSTGRCLFHYLDIYEQRSFVQLIFVIVLIAVVFLLYLRGMSAMRRYRRSHGLAMLGLGFVALYVLIRATSFHVVDLLGSQQVFGISANFLLENAGLVMIAINAIGLLTGWIVPERQPKRPRNMRARPRQASAASQGRGPVFASGGIGASGPNRPGKGKQGKPAGPRFPVEPLDH</sequence>
<evidence type="ECO:0000256" key="2">
    <source>
        <dbReference type="SAM" id="Phobius"/>
    </source>
</evidence>
<feature type="transmembrane region" description="Helical" evidence="2">
    <location>
        <begin position="45"/>
        <end position="62"/>
    </location>
</feature>
<dbReference type="KEGG" id="paro:CUV01_10585"/>
<feature type="region of interest" description="Disordered" evidence="1">
    <location>
        <begin position="190"/>
        <end position="246"/>
    </location>
</feature>
<dbReference type="Proteomes" id="UP000233742">
    <property type="component" value="Chromosome"/>
</dbReference>
<dbReference type="EMBL" id="CP025408">
    <property type="protein sequence ID" value="AUH33775.1"/>
    <property type="molecule type" value="Genomic_DNA"/>
</dbReference>
<feature type="transmembrane region" description="Helical" evidence="2">
    <location>
        <begin position="18"/>
        <end position="38"/>
    </location>
</feature>
<feature type="transmembrane region" description="Helical" evidence="2">
    <location>
        <begin position="123"/>
        <end position="146"/>
    </location>
</feature>
<feature type="compositionally biased region" description="Low complexity" evidence="1">
    <location>
        <begin position="200"/>
        <end position="209"/>
    </location>
</feature>
<keyword evidence="4" id="KW-1185">Reference proteome</keyword>
<dbReference type="RefSeq" id="WP_101460441.1">
    <property type="nucleotide sequence ID" value="NZ_CP025408.1"/>
</dbReference>
<accession>A0A2K9EQ36</accession>
<feature type="transmembrane region" description="Helical" evidence="2">
    <location>
        <begin position="91"/>
        <end position="111"/>
    </location>
</feature>
<feature type="transmembrane region" description="Helical" evidence="2">
    <location>
        <begin position="166"/>
        <end position="185"/>
    </location>
</feature>
<evidence type="ECO:0000313" key="4">
    <source>
        <dbReference type="Proteomes" id="UP000233742"/>
    </source>
</evidence>
<evidence type="ECO:0000313" key="3">
    <source>
        <dbReference type="EMBL" id="AUH33775.1"/>
    </source>
</evidence>
<dbReference type="OrthoDB" id="428401at2"/>